<gene>
    <name evidence="1" type="ORF">LCGC14_1527300</name>
</gene>
<protein>
    <recommendedName>
        <fullName evidence="2">Aminoglycoside phosphotransferase domain-containing protein</fullName>
    </recommendedName>
</protein>
<dbReference type="EMBL" id="LAZR01011404">
    <property type="protein sequence ID" value="KKM61881.1"/>
    <property type="molecule type" value="Genomic_DNA"/>
</dbReference>
<proteinExistence type="predicted"/>
<evidence type="ECO:0000313" key="1">
    <source>
        <dbReference type="EMBL" id="KKM61881.1"/>
    </source>
</evidence>
<reference evidence="1" key="1">
    <citation type="journal article" date="2015" name="Nature">
        <title>Complex archaea that bridge the gap between prokaryotes and eukaryotes.</title>
        <authorList>
            <person name="Spang A."/>
            <person name="Saw J.H."/>
            <person name="Jorgensen S.L."/>
            <person name="Zaremba-Niedzwiedzka K."/>
            <person name="Martijn J."/>
            <person name="Lind A.E."/>
            <person name="van Eijk R."/>
            <person name="Schleper C."/>
            <person name="Guy L."/>
            <person name="Ettema T.J."/>
        </authorList>
    </citation>
    <scope>NUCLEOTIDE SEQUENCE</scope>
</reference>
<dbReference type="AlphaFoldDB" id="A0A0F9JHS5"/>
<evidence type="ECO:0008006" key="2">
    <source>
        <dbReference type="Google" id="ProtNLM"/>
    </source>
</evidence>
<name>A0A0F9JHS5_9ZZZZ</name>
<sequence length="82" mass="9018">MLDWGGTLVADPAMDIANTIKLIAIFPKYLPLGQEYGSVDWTKLSTQYLNAYREHIPVNDAAIDYYGVVRSLNSLLEGVGGN</sequence>
<comment type="caution">
    <text evidence="1">The sequence shown here is derived from an EMBL/GenBank/DDBJ whole genome shotgun (WGS) entry which is preliminary data.</text>
</comment>
<accession>A0A0F9JHS5</accession>
<organism evidence="1">
    <name type="scientific">marine sediment metagenome</name>
    <dbReference type="NCBI Taxonomy" id="412755"/>
    <lineage>
        <taxon>unclassified sequences</taxon>
        <taxon>metagenomes</taxon>
        <taxon>ecological metagenomes</taxon>
    </lineage>
</organism>